<reference evidence="1 2" key="1">
    <citation type="submission" date="2015-09" db="EMBL/GenBank/DDBJ databases">
        <authorList>
            <consortium name="Pathogen Informatics"/>
        </authorList>
    </citation>
    <scope>NUCLEOTIDE SEQUENCE [LARGE SCALE GENOMIC DNA]</scope>
    <source>
        <strain evidence="1 2">2789STDY5608887</strain>
    </source>
</reference>
<accession>A0A173S516</accession>
<protein>
    <submittedName>
        <fullName evidence="1">Uncharacterized protein</fullName>
    </submittedName>
</protein>
<evidence type="ECO:0000313" key="1">
    <source>
        <dbReference type="EMBL" id="CUM85321.1"/>
    </source>
</evidence>
<dbReference type="Proteomes" id="UP000095453">
    <property type="component" value="Unassembled WGS sequence"/>
</dbReference>
<evidence type="ECO:0000313" key="2">
    <source>
        <dbReference type="Proteomes" id="UP000095453"/>
    </source>
</evidence>
<dbReference type="AlphaFoldDB" id="A0A173S516"/>
<gene>
    <name evidence="1" type="ORF">ERS852444_00789</name>
</gene>
<proteinExistence type="predicted"/>
<dbReference type="EMBL" id="CYXX01000004">
    <property type="protein sequence ID" value="CUM85321.1"/>
    <property type="molecule type" value="Genomic_DNA"/>
</dbReference>
<organism evidence="1 2">
    <name type="scientific">Roseburia inulinivorans</name>
    <dbReference type="NCBI Taxonomy" id="360807"/>
    <lineage>
        <taxon>Bacteria</taxon>
        <taxon>Bacillati</taxon>
        <taxon>Bacillota</taxon>
        <taxon>Clostridia</taxon>
        <taxon>Lachnospirales</taxon>
        <taxon>Lachnospiraceae</taxon>
        <taxon>Roseburia</taxon>
    </lineage>
</organism>
<sequence>MGYYKDTGSLQSMASAEAILKKRMPEKVGILPVAELLFVAESMWVGEHDMKGHFHPSFRFVKAKRYNAKPHVLIELDGETLADINGRSKYYEGFSRCVDRKPEEGAWIEPTEFGMMFLSILDLGMSEEEAEKIGIPITQTWKRISRSRY</sequence>
<name>A0A173S516_9FIRM</name>